<dbReference type="SMART" id="SM00642">
    <property type="entry name" value="Aamy"/>
    <property type="match status" value="1"/>
</dbReference>
<dbReference type="Gene3D" id="3.20.20.80">
    <property type="entry name" value="Glycosidases"/>
    <property type="match status" value="1"/>
</dbReference>
<dbReference type="CDD" id="cd11333">
    <property type="entry name" value="AmyAc_SI_OligoGlu_DGase"/>
    <property type="match status" value="1"/>
</dbReference>
<proteinExistence type="inferred from homology"/>
<evidence type="ECO:0000256" key="3">
    <source>
        <dbReference type="ARBA" id="ARBA00023295"/>
    </source>
</evidence>
<evidence type="ECO:0000256" key="1">
    <source>
        <dbReference type="ARBA" id="ARBA00008061"/>
    </source>
</evidence>
<dbReference type="EMBL" id="AQQR01000023">
    <property type="protein sequence ID" value="OWU68106.1"/>
    <property type="molecule type" value="Genomic_DNA"/>
</dbReference>
<dbReference type="PANTHER" id="PTHR10357">
    <property type="entry name" value="ALPHA-AMYLASE FAMILY MEMBER"/>
    <property type="match status" value="1"/>
</dbReference>
<dbReference type="Proteomes" id="UP000215377">
    <property type="component" value="Unassembled WGS sequence"/>
</dbReference>
<protein>
    <submittedName>
        <fullName evidence="5">Oligo-1,6-glucosidase</fullName>
    </submittedName>
</protein>
<dbReference type="InterPro" id="IPR013780">
    <property type="entry name" value="Glyco_hydro_b"/>
</dbReference>
<name>A0A225NBS4_9RHOB</name>
<sequence>MTDVTTAPRPAPDAAPEPTERWWHRATGYQVYPRSFADSDGDGMGDIPGIISRLGHLSDLGIGFIWLSPVYASPMIDNGYDISDYRDIAPEFGTLDDMDQLIASARERGIGIVMDLVVNHSSALHDWFKAARASRDCPEHGYYIWRDPAADGGPPDDARAAFGGPAWTFVPEVGQYYFHYFSPAQPDLNWQNRALRAEIYEMMRWWLDRGIAGFRMDVISLIGKDVDARIYEEGPDLHRFLQEMHREVLSGRDVLTIGESWSVSTETGLLYCGRDRDELDMVFEFSHIREGWHPELGKFAPKPFDLVAFKRALFAWQDLTSEDGWHALFLSNHDLPRQVSFYADDGAHRCVAAKTLATVLHLLKGTPFVYQGEEIGMTNARFERIDQYRDLETLNHFEEQIAQGVEPEVFLAGANRNSRDHSRTPMQWSAAPQGGFTTGTPWIETNPNFTEINVEADLAHPESIFAHYRRLIRLRQENEIVAFGQTTQLMPDDPEILAFERRLGGDRIVVFANFSDRVQTRALPAELTGPVHCLAWTHAEREALAGDLVLAPFESIACRPAAA</sequence>
<dbReference type="InterPro" id="IPR017853">
    <property type="entry name" value="GH"/>
</dbReference>
<evidence type="ECO:0000313" key="6">
    <source>
        <dbReference type="Proteomes" id="UP000215377"/>
    </source>
</evidence>
<dbReference type="NCBIfam" id="NF008183">
    <property type="entry name" value="PRK10933.1"/>
    <property type="match status" value="1"/>
</dbReference>
<dbReference type="OrthoDB" id="9805159at2"/>
<dbReference type="RefSeq" id="WP_088652571.1">
    <property type="nucleotide sequence ID" value="NZ_AQQR01000023.1"/>
</dbReference>
<comment type="similarity">
    <text evidence="1">Belongs to the glycosyl hydrolase 13 family.</text>
</comment>
<keyword evidence="6" id="KW-1185">Reference proteome</keyword>
<comment type="caution">
    <text evidence="5">The sequence shown here is derived from an EMBL/GenBank/DDBJ whole genome shotgun (WGS) entry which is preliminary data.</text>
</comment>
<dbReference type="GO" id="GO:0009313">
    <property type="term" value="P:oligosaccharide catabolic process"/>
    <property type="evidence" value="ECO:0007669"/>
    <property type="project" value="TreeGrafter"/>
</dbReference>
<dbReference type="FunFam" id="3.20.20.80:FF:000064">
    <property type="entry name" value="Oligo-1,6-glucosidase"/>
    <property type="match status" value="1"/>
</dbReference>
<dbReference type="Gene3D" id="2.60.40.1180">
    <property type="entry name" value="Golgi alpha-mannosidase II"/>
    <property type="match status" value="1"/>
</dbReference>
<dbReference type="PANTHER" id="PTHR10357:SF179">
    <property type="entry name" value="NEUTRAL AND BASIC AMINO ACID TRANSPORT PROTEIN RBAT"/>
    <property type="match status" value="1"/>
</dbReference>
<dbReference type="Pfam" id="PF00128">
    <property type="entry name" value="Alpha-amylase"/>
    <property type="match status" value="1"/>
</dbReference>
<dbReference type="InterPro" id="IPR006047">
    <property type="entry name" value="GH13_cat_dom"/>
</dbReference>
<evidence type="ECO:0000259" key="4">
    <source>
        <dbReference type="SMART" id="SM00642"/>
    </source>
</evidence>
<evidence type="ECO:0000313" key="5">
    <source>
        <dbReference type="EMBL" id="OWU68106.1"/>
    </source>
</evidence>
<gene>
    <name evidence="5" type="ORF">ATO3_24730</name>
</gene>
<dbReference type="SUPFAM" id="SSF51011">
    <property type="entry name" value="Glycosyl hydrolase domain"/>
    <property type="match status" value="1"/>
</dbReference>
<keyword evidence="2" id="KW-0378">Hydrolase</keyword>
<dbReference type="Gene3D" id="3.90.400.10">
    <property type="entry name" value="Oligo-1,6-glucosidase, Domain 2"/>
    <property type="match status" value="1"/>
</dbReference>
<keyword evidence="3" id="KW-0326">Glycosidase</keyword>
<organism evidence="5 6">
    <name type="scientific">Marinibacterium profundimaris</name>
    <dbReference type="NCBI Taxonomy" id="1679460"/>
    <lineage>
        <taxon>Bacteria</taxon>
        <taxon>Pseudomonadati</taxon>
        <taxon>Pseudomonadota</taxon>
        <taxon>Alphaproteobacteria</taxon>
        <taxon>Rhodobacterales</taxon>
        <taxon>Paracoccaceae</taxon>
        <taxon>Marinibacterium</taxon>
    </lineage>
</organism>
<reference evidence="5 6" key="1">
    <citation type="submission" date="2013-04" db="EMBL/GenBank/DDBJ databases">
        <title>Oceanicola sp. 22II1-22F33 Genome Sequencing.</title>
        <authorList>
            <person name="Lai Q."/>
            <person name="Li G."/>
            <person name="Shao Z."/>
        </authorList>
    </citation>
    <scope>NUCLEOTIDE SEQUENCE [LARGE SCALE GENOMIC DNA]</scope>
    <source>
        <strain evidence="5 6">22II1-22F33</strain>
    </source>
</reference>
<feature type="domain" description="Glycosyl hydrolase family 13 catalytic" evidence="4">
    <location>
        <begin position="30"/>
        <end position="423"/>
    </location>
</feature>
<dbReference type="AlphaFoldDB" id="A0A225NBS4"/>
<dbReference type="InterPro" id="IPR045857">
    <property type="entry name" value="O16G_dom_2"/>
</dbReference>
<accession>A0A225NBS4</accession>
<dbReference type="GO" id="GO:0004556">
    <property type="term" value="F:alpha-amylase activity"/>
    <property type="evidence" value="ECO:0007669"/>
    <property type="project" value="TreeGrafter"/>
</dbReference>
<dbReference type="FunFam" id="3.90.400.10:FF:000002">
    <property type="entry name" value="Sucrose isomerase"/>
    <property type="match status" value="1"/>
</dbReference>
<dbReference type="SUPFAM" id="SSF51445">
    <property type="entry name" value="(Trans)glycosidases"/>
    <property type="match status" value="1"/>
</dbReference>
<evidence type="ECO:0000256" key="2">
    <source>
        <dbReference type="ARBA" id="ARBA00022801"/>
    </source>
</evidence>